<dbReference type="Gene3D" id="1.20.120.580">
    <property type="entry name" value="bsu32300-like"/>
    <property type="match status" value="1"/>
</dbReference>
<reference evidence="7 9" key="1">
    <citation type="submission" date="2017-07" db="EMBL/GenBank/DDBJ databases">
        <title>Bifidobacterium novel species.</title>
        <authorList>
            <person name="Lugli G.A."/>
            <person name="Milani C."/>
            <person name="Duranti S."/>
            <person name="Mangifesta M."/>
        </authorList>
    </citation>
    <scope>NUCLEOTIDE SEQUENCE [LARGE SCALE GENOMIC DNA]</scope>
    <source>
        <strain evidence="7 9">45</strain>
    </source>
</reference>
<evidence type="ECO:0000256" key="3">
    <source>
        <dbReference type="ARBA" id="ARBA00022722"/>
    </source>
</evidence>
<dbReference type="GO" id="GO:0016787">
    <property type="term" value="F:hydrolase activity"/>
    <property type="evidence" value="ECO:0007669"/>
    <property type="project" value="UniProtKB-KW"/>
</dbReference>
<dbReference type="SUPFAM" id="SSF81593">
    <property type="entry name" value="Nucleotidyltransferase substrate binding subunit/domain"/>
    <property type="match status" value="1"/>
</dbReference>
<evidence type="ECO:0000313" key="7">
    <source>
        <dbReference type="EMBL" id="PLS23930.1"/>
    </source>
</evidence>
<dbReference type="InterPro" id="IPR051813">
    <property type="entry name" value="HepT_RNase_toxin"/>
</dbReference>
<dbReference type="GO" id="GO:0004540">
    <property type="term" value="F:RNA nuclease activity"/>
    <property type="evidence" value="ECO:0007669"/>
    <property type="project" value="InterPro"/>
</dbReference>
<keyword evidence="2" id="KW-1277">Toxin-antitoxin system</keyword>
<keyword evidence="5" id="KW-0378">Hydrolase</keyword>
<dbReference type="Proteomes" id="UP000234855">
    <property type="component" value="Unassembled WGS sequence"/>
</dbReference>
<evidence type="ECO:0000256" key="6">
    <source>
        <dbReference type="ARBA" id="ARBA00024207"/>
    </source>
</evidence>
<evidence type="ECO:0000313" key="8">
    <source>
        <dbReference type="EMBL" id="QSY58405.1"/>
    </source>
</evidence>
<dbReference type="PANTHER" id="PTHR34139">
    <property type="entry name" value="UPF0331 PROTEIN MJ0127"/>
    <property type="match status" value="1"/>
</dbReference>
<gene>
    <name evidence="8" type="ORF">BLI708_03755</name>
    <name evidence="7" type="ORF">Tam1G_2027</name>
</gene>
<dbReference type="InterPro" id="IPR037038">
    <property type="entry name" value="HepT-like_sf"/>
</dbReference>
<dbReference type="EMBL" id="CP071591">
    <property type="protein sequence ID" value="QSY58405.1"/>
    <property type="molecule type" value="Genomic_DNA"/>
</dbReference>
<evidence type="ECO:0000256" key="4">
    <source>
        <dbReference type="ARBA" id="ARBA00022741"/>
    </source>
</evidence>
<dbReference type="EMBL" id="NMWV01000035">
    <property type="protein sequence ID" value="PLS23930.1"/>
    <property type="molecule type" value="Genomic_DNA"/>
</dbReference>
<evidence type="ECO:0000313" key="9">
    <source>
        <dbReference type="Proteomes" id="UP000234855"/>
    </source>
</evidence>
<name>A0A2N5IPP6_9BIFI</name>
<dbReference type="AlphaFoldDB" id="A0A2N5IPP6"/>
<dbReference type="RefSeq" id="WP_101626471.1">
    <property type="nucleotide sequence ID" value="NZ_CP071591.1"/>
</dbReference>
<sequence length="124" mass="14221">MQTTIHHHDQVFRDQSTLIRLLDHLINAINDIGDIPSSAALEDNRIRFNSVAMEMTQVQECARKLSDSFRSTMPNLPWNELRALRNVIVHDYDEIDVESLYDTVTKDAPHLVAQLQPLVDAIED</sequence>
<dbReference type="GO" id="GO:0000166">
    <property type="term" value="F:nucleotide binding"/>
    <property type="evidence" value="ECO:0007669"/>
    <property type="project" value="UniProtKB-KW"/>
</dbReference>
<evidence type="ECO:0000256" key="5">
    <source>
        <dbReference type="ARBA" id="ARBA00022801"/>
    </source>
</evidence>
<accession>A0A2N5IPP6</accession>
<evidence type="ECO:0000256" key="2">
    <source>
        <dbReference type="ARBA" id="ARBA00022649"/>
    </source>
</evidence>
<keyword evidence="10" id="KW-1185">Reference proteome</keyword>
<organism evidence="7 9">
    <name type="scientific">Bifidobacterium imperatoris</name>
    <dbReference type="NCBI Taxonomy" id="2020965"/>
    <lineage>
        <taxon>Bacteria</taxon>
        <taxon>Bacillati</taxon>
        <taxon>Actinomycetota</taxon>
        <taxon>Actinomycetes</taxon>
        <taxon>Bifidobacteriales</taxon>
        <taxon>Bifidobacteriaceae</taxon>
        <taxon>Bifidobacterium</taxon>
    </lineage>
</organism>
<dbReference type="PANTHER" id="PTHR34139:SF1">
    <property type="entry name" value="RNASE MJ1380-RELATED"/>
    <property type="match status" value="1"/>
</dbReference>
<comment type="similarity">
    <text evidence="6">Belongs to the HepT RNase toxin family.</text>
</comment>
<keyword evidence="1" id="KW-0597">Phosphoprotein</keyword>
<dbReference type="InterPro" id="IPR008201">
    <property type="entry name" value="HepT-like"/>
</dbReference>
<keyword evidence="3" id="KW-0540">Nuclease</keyword>
<protein>
    <submittedName>
        <fullName evidence="7">Antitoxin</fullName>
    </submittedName>
    <submittedName>
        <fullName evidence="8">DUF86 domain-containing protein</fullName>
    </submittedName>
</protein>
<dbReference type="Proteomes" id="UP000663067">
    <property type="component" value="Chromosome"/>
</dbReference>
<evidence type="ECO:0000313" key="10">
    <source>
        <dbReference type="Proteomes" id="UP000663067"/>
    </source>
</evidence>
<evidence type="ECO:0000256" key="1">
    <source>
        <dbReference type="ARBA" id="ARBA00022553"/>
    </source>
</evidence>
<dbReference type="GO" id="GO:0110001">
    <property type="term" value="C:toxin-antitoxin complex"/>
    <property type="evidence" value="ECO:0007669"/>
    <property type="project" value="InterPro"/>
</dbReference>
<proteinExistence type="inferred from homology"/>
<keyword evidence="4" id="KW-0547">Nucleotide-binding</keyword>
<dbReference type="Pfam" id="PF01934">
    <property type="entry name" value="HepT-like"/>
    <property type="match status" value="1"/>
</dbReference>
<reference evidence="8 10" key="2">
    <citation type="submission" date="2021-03" db="EMBL/GenBank/DDBJ databases">
        <title>Genome sequencing of Bifidobacterium imperatoris JCM 32708.</title>
        <authorList>
            <person name="Kim J."/>
        </authorList>
    </citation>
    <scope>NUCLEOTIDE SEQUENCE [LARGE SCALE GENOMIC DNA]</scope>
    <source>
        <strain evidence="8 10">JCM 32708</strain>
    </source>
</reference>